<gene>
    <name evidence="2" type="ORF">O3P16_11485</name>
</gene>
<dbReference type="Proteomes" id="UP001210231">
    <property type="component" value="Unassembled WGS sequence"/>
</dbReference>
<comment type="caution">
    <text evidence="2">The sequence shown here is derived from an EMBL/GenBank/DDBJ whole genome shotgun (WGS) entry which is preliminary data.</text>
</comment>
<reference evidence="2 3" key="1">
    <citation type="submission" date="2022-12" db="EMBL/GenBank/DDBJ databases">
        <title>Chitinophagaceae gen. sp. nov., a new member of the family Chitinophagaceae, isolated from soil in a chemical factory.</title>
        <authorList>
            <person name="Ke Z."/>
        </authorList>
    </citation>
    <scope>NUCLEOTIDE SEQUENCE [LARGE SCALE GENOMIC DNA]</scope>
    <source>
        <strain evidence="2 3">LY-5</strain>
    </source>
</reference>
<feature type="chain" id="PRO_5047255500" evidence="1">
    <location>
        <begin position="22"/>
        <end position="305"/>
    </location>
</feature>
<protein>
    <submittedName>
        <fullName evidence="2">Uncharacterized protein</fullName>
    </submittedName>
</protein>
<keyword evidence="1" id="KW-0732">Signal</keyword>
<accession>A0ABT4UM61</accession>
<organism evidence="2 3">
    <name type="scientific">Polluticaenibacter yanchengensis</name>
    <dbReference type="NCBI Taxonomy" id="3014562"/>
    <lineage>
        <taxon>Bacteria</taxon>
        <taxon>Pseudomonadati</taxon>
        <taxon>Bacteroidota</taxon>
        <taxon>Chitinophagia</taxon>
        <taxon>Chitinophagales</taxon>
        <taxon>Chitinophagaceae</taxon>
        <taxon>Polluticaenibacter</taxon>
    </lineage>
</organism>
<keyword evidence="3" id="KW-1185">Reference proteome</keyword>
<evidence type="ECO:0000313" key="2">
    <source>
        <dbReference type="EMBL" id="MDA3615432.1"/>
    </source>
</evidence>
<sequence length="305" mass="35108">MFQKIISVLIFSFLVFNSSVAQQKTILPEFKVENMGGGNVVVSWENPFGDNLMQISVQKSYDSLNRFSTLFTSESPALPQNGYSDKKYIKGLKVYYRIFYVLQGGAYYFTKSMQPVEYVASKEDHYDNKRDLISDSLTILADALEGLDAKRDKNKIDSIKTALKPIIEKNIYIKKDDSLIVIKPLFFGAFRDSILTQTNDTLVQFSKDTIGIIPFSPAYIQKASQYVFTDKDGYVVVKLPNAATTHYELKFLTETDDLILEIKPVKKSFFKLDKTIFRKAGWYKFELIENKRIKERNKVLLLNDF</sequence>
<proteinExistence type="predicted"/>
<dbReference type="EMBL" id="JAQGEF010000012">
    <property type="protein sequence ID" value="MDA3615432.1"/>
    <property type="molecule type" value="Genomic_DNA"/>
</dbReference>
<evidence type="ECO:0000313" key="3">
    <source>
        <dbReference type="Proteomes" id="UP001210231"/>
    </source>
</evidence>
<feature type="signal peptide" evidence="1">
    <location>
        <begin position="1"/>
        <end position="21"/>
    </location>
</feature>
<evidence type="ECO:0000256" key="1">
    <source>
        <dbReference type="SAM" id="SignalP"/>
    </source>
</evidence>
<name>A0ABT4UM61_9BACT</name>
<dbReference type="RefSeq" id="WP_407031758.1">
    <property type="nucleotide sequence ID" value="NZ_JAQGEF010000012.1"/>
</dbReference>